<dbReference type="PANTHER" id="PTHR44051:SF2">
    <property type="entry name" value="HYPOTHETICAL GLUTATHIONE S-TRANSFERASE LIKE PROTEIN"/>
    <property type="match status" value="1"/>
</dbReference>
<dbReference type="Pfam" id="PF02798">
    <property type="entry name" value="GST_N"/>
    <property type="match status" value="1"/>
</dbReference>
<evidence type="ECO:0000256" key="1">
    <source>
        <dbReference type="RuleBase" id="RU003494"/>
    </source>
</evidence>
<dbReference type="InterPro" id="IPR004045">
    <property type="entry name" value="Glutathione_S-Trfase_N"/>
</dbReference>
<name>A0ABV8U7R8_9PROT</name>
<evidence type="ECO:0000259" key="3">
    <source>
        <dbReference type="PROSITE" id="PS50405"/>
    </source>
</evidence>
<dbReference type="SUPFAM" id="SSF52833">
    <property type="entry name" value="Thioredoxin-like"/>
    <property type="match status" value="1"/>
</dbReference>
<gene>
    <name evidence="4" type="ORF">ACFO5Q_04695</name>
</gene>
<dbReference type="PROSITE" id="PS50404">
    <property type="entry name" value="GST_NTER"/>
    <property type="match status" value="1"/>
</dbReference>
<comment type="similarity">
    <text evidence="1">Belongs to the GST superfamily.</text>
</comment>
<dbReference type="Pfam" id="PF00043">
    <property type="entry name" value="GST_C"/>
    <property type="match status" value="1"/>
</dbReference>
<evidence type="ECO:0000259" key="2">
    <source>
        <dbReference type="PROSITE" id="PS50404"/>
    </source>
</evidence>
<comment type="caution">
    <text evidence="4">The sequence shown here is derived from an EMBL/GenBank/DDBJ whole genome shotgun (WGS) entry which is preliminary data.</text>
</comment>
<dbReference type="SFLD" id="SFLDG00358">
    <property type="entry name" value="Main_(cytGST)"/>
    <property type="match status" value="1"/>
</dbReference>
<dbReference type="InterPro" id="IPR036282">
    <property type="entry name" value="Glutathione-S-Trfase_C_sf"/>
</dbReference>
<dbReference type="SFLD" id="SFLDS00019">
    <property type="entry name" value="Glutathione_Transferase_(cytos"/>
    <property type="match status" value="1"/>
</dbReference>
<evidence type="ECO:0000313" key="4">
    <source>
        <dbReference type="EMBL" id="MFC4347135.1"/>
    </source>
</evidence>
<organism evidence="4 5">
    <name type="scientific">Kordiimonas lipolytica</name>
    <dbReference type="NCBI Taxonomy" id="1662421"/>
    <lineage>
        <taxon>Bacteria</taxon>
        <taxon>Pseudomonadati</taxon>
        <taxon>Pseudomonadota</taxon>
        <taxon>Alphaproteobacteria</taxon>
        <taxon>Kordiimonadales</taxon>
        <taxon>Kordiimonadaceae</taxon>
        <taxon>Kordiimonas</taxon>
    </lineage>
</organism>
<accession>A0ABV8U7R8</accession>
<dbReference type="Proteomes" id="UP001595776">
    <property type="component" value="Unassembled WGS sequence"/>
</dbReference>
<dbReference type="InterPro" id="IPR010987">
    <property type="entry name" value="Glutathione-S-Trfase_C-like"/>
</dbReference>
<dbReference type="InterPro" id="IPR036249">
    <property type="entry name" value="Thioredoxin-like_sf"/>
</dbReference>
<dbReference type="RefSeq" id="WP_068151341.1">
    <property type="nucleotide sequence ID" value="NZ_JBHSCR010000003.1"/>
</dbReference>
<dbReference type="InterPro" id="IPR040079">
    <property type="entry name" value="Glutathione_S-Trfase"/>
</dbReference>
<protein>
    <submittedName>
        <fullName evidence="4">Glutathione S-transferase family protein</fullName>
    </submittedName>
</protein>
<dbReference type="SUPFAM" id="SSF47616">
    <property type="entry name" value="GST C-terminal domain-like"/>
    <property type="match status" value="1"/>
</dbReference>
<evidence type="ECO:0000313" key="5">
    <source>
        <dbReference type="Proteomes" id="UP001595776"/>
    </source>
</evidence>
<feature type="domain" description="GST N-terminal" evidence="2">
    <location>
        <begin position="4"/>
        <end position="85"/>
    </location>
</feature>
<dbReference type="InterPro" id="IPR004046">
    <property type="entry name" value="GST_C"/>
</dbReference>
<proteinExistence type="inferred from homology"/>
<dbReference type="Gene3D" id="3.40.30.10">
    <property type="entry name" value="Glutaredoxin"/>
    <property type="match status" value="1"/>
</dbReference>
<dbReference type="Gene3D" id="1.20.1050.10">
    <property type="match status" value="1"/>
</dbReference>
<reference evidence="5" key="1">
    <citation type="journal article" date="2019" name="Int. J. Syst. Evol. Microbiol.">
        <title>The Global Catalogue of Microorganisms (GCM) 10K type strain sequencing project: providing services to taxonomists for standard genome sequencing and annotation.</title>
        <authorList>
            <consortium name="The Broad Institute Genomics Platform"/>
            <consortium name="The Broad Institute Genome Sequencing Center for Infectious Disease"/>
            <person name="Wu L."/>
            <person name="Ma J."/>
        </authorList>
    </citation>
    <scope>NUCLEOTIDE SEQUENCE [LARGE SCALE GENOMIC DNA]</scope>
    <source>
        <strain evidence="5">CGMCC 1.15304</strain>
    </source>
</reference>
<keyword evidence="5" id="KW-1185">Reference proteome</keyword>
<dbReference type="PROSITE" id="PS50405">
    <property type="entry name" value="GST_CTER"/>
    <property type="match status" value="1"/>
</dbReference>
<sequence>MSETKRILYSFPLSGHSHRAELALSLMGLEFENRVVDLGTGEHKSDWFLELNPEGKVPVLLDGEDVIYESTAILAYLAAKYDADNKWIPASAAGKALVERFFAQASGPLASGPARARLIQLFGANFDEEESITNAHAYLAGLEANLDGRDFLVGDAITFADVALYSYVARAPEGFVSLEPYPNIRGWLARIEAQEGFVEIPHTEVSAAA</sequence>
<dbReference type="EMBL" id="JBHSCR010000003">
    <property type="protein sequence ID" value="MFC4347135.1"/>
    <property type="molecule type" value="Genomic_DNA"/>
</dbReference>
<dbReference type="PANTHER" id="PTHR44051">
    <property type="entry name" value="GLUTATHIONE S-TRANSFERASE-RELATED"/>
    <property type="match status" value="1"/>
</dbReference>
<feature type="domain" description="GST C-terminal" evidence="3">
    <location>
        <begin position="91"/>
        <end position="209"/>
    </location>
</feature>